<dbReference type="SUPFAM" id="SSF56219">
    <property type="entry name" value="DNase I-like"/>
    <property type="match status" value="1"/>
</dbReference>
<feature type="compositionally biased region" description="Basic and acidic residues" evidence="2">
    <location>
        <begin position="912"/>
        <end position="925"/>
    </location>
</feature>
<feature type="region of interest" description="Disordered" evidence="2">
    <location>
        <begin position="951"/>
        <end position="991"/>
    </location>
</feature>
<protein>
    <submittedName>
        <fullName evidence="3">Uncharacterized protein</fullName>
    </submittedName>
</protein>
<feature type="coiled-coil region" evidence="1">
    <location>
        <begin position="561"/>
        <end position="588"/>
    </location>
</feature>
<keyword evidence="1" id="KW-0175">Coiled coil</keyword>
<feature type="compositionally biased region" description="Polar residues" evidence="2">
    <location>
        <begin position="56"/>
        <end position="68"/>
    </location>
</feature>
<feature type="compositionally biased region" description="Basic and acidic residues" evidence="2">
    <location>
        <begin position="410"/>
        <end position="422"/>
    </location>
</feature>
<feature type="non-terminal residue" evidence="3">
    <location>
        <position position="1"/>
    </location>
</feature>
<proteinExistence type="predicted"/>
<feature type="coiled-coil region" evidence="1">
    <location>
        <begin position="228"/>
        <end position="255"/>
    </location>
</feature>
<feature type="region of interest" description="Disordered" evidence="2">
    <location>
        <begin position="1"/>
        <end position="25"/>
    </location>
</feature>
<feature type="compositionally biased region" description="Basic and acidic residues" evidence="2">
    <location>
        <begin position="1"/>
        <end position="12"/>
    </location>
</feature>
<gene>
    <name evidence="3" type="ORF">YQE_08464</name>
</gene>
<dbReference type="AlphaFoldDB" id="N6TB54"/>
<accession>N6TB54</accession>
<evidence type="ECO:0000313" key="3">
    <source>
        <dbReference type="EMBL" id="ENN74968.1"/>
    </source>
</evidence>
<dbReference type="OrthoDB" id="6777517at2759"/>
<dbReference type="InterPro" id="IPR036691">
    <property type="entry name" value="Endo/exonu/phosph_ase_sf"/>
</dbReference>
<dbReference type="Gene3D" id="3.60.10.10">
    <property type="entry name" value="Endonuclease/exonuclease/phosphatase"/>
    <property type="match status" value="1"/>
</dbReference>
<sequence length="991" mass="113079">MGDEDQRAELSHMSKKRHRAGSGKCDAFKTSLTEAKIALKKEAQRRTRRERRTTEAPNNNGAELQQASAQEADVNHFVTQAISGHGDFGSYLEMIRKQESDQCWLCKDSDTPQHTIFVCRQFEGIRAEAADRCGKHITKDAMETILATKDGWDVIRSMIQDIVETKCDLERKCNIHGNRQYTPTFGRQPSPLKKRKLLDTSIHKGEGQIYKKRESPEYFTLVERREIITKLANDLQNTKREVKEIARRLKRQINVINQSYITQWLNQFKYEKIDKMTIDMDTQTSPKKNEMIAHDLLERITKDDKINVVIGQEPYGKSLIDYHDDNRDSFINVDNKYKVLKSGCGEGFVHVELSNCVVISCYFSPNGNVADFERLLQNMEKVIRHGGKQVVMGGDLNAKTNLIGPQCENEGTHKEDCGKGKQNDNSPVQAHAQGGRTQGQQKKSTGGHCNICGLGGSNSGMIDLVWDDSEERSFQLLTDAERTKVFGTVDRDTKKKPSEGRKRSTSLTETSAGYICNLFTKVMEKRKRGHLSQRVECDIDGKPLLVVSGIQGDLEKTRLHYSKVMEENLALKQEIIKLKEENKAAGERLAGGMYRMDSRSKQLETLKGLELQRFESVMETWKRRWPEAAYKVNGLELKTEATSGRNILNKEIMDRYPELEEEQAIDYDGGEYLTLVDFKLNIGGGIGKAEKITRKKTVTALCTDENRSESEVYALLKQTKKREQELKTTEIYIVAPKATEESTYRGMLMKLKVRKREDWMSSVGQVRKTANGNLLLKLKGNENLENARKSVQNVLGPKMGIKGGNRMKTFFIRDLDMVTTLEEVKKQLSSEKFVSKWDTARVALNENHTGDRRQTCNNEALNMEDCCFKCGKAGHRKAERKKGNFVHLATRRDTKLELQDARALKGLSGSSESKRDDERCMYGDEERDTPEHMLFHCIRFERVRQETVRYMSKTERRKHGGGNAEEQGTMEVHPRNDGQDGCNQGERRKKT</sequence>
<feature type="region of interest" description="Disordered" evidence="2">
    <location>
        <begin position="406"/>
        <end position="445"/>
    </location>
</feature>
<name>N6TB54_DENPD</name>
<feature type="region of interest" description="Disordered" evidence="2">
    <location>
        <begin position="903"/>
        <end position="925"/>
    </location>
</feature>
<evidence type="ECO:0000256" key="1">
    <source>
        <dbReference type="SAM" id="Coils"/>
    </source>
</evidence>
<dbReference type="EMBL" id="KB741024">
    <property type="protein sequence ID" value="ENN74968.1"/>
    <property type="molecule type" value="Genomic_DNA"/>
</dbReference>
<reference evidence="3" key="1">
    <citation type="journal article" date="2013" name="Genome Biol.">
        <title>Draft genome of the mountain pine beetle, Dendroctonus ponderosae Hopkins, a major forest pest.</title>
        <authorList>
            <person name="Keeling C.I."/>
            <person name="Yuen M.M."/>
            <person name="Liao N.Y."/>
            <person name="Docking T.R."/>
            <person name="Chan S.K."/>
            <person name="Taylor G.A."/>
            <person name="Palmquist D.L."/>
            <person name="Jackman S.D."/>
            <person name="Nguyen A."/>
            <person name="Li M."/>
            <person name="Henderson H."/>
            <person name="Janes J.K."/>
            <person name="Zhao Y."/>
            <person name="Pandoh P."/>
            <person name="Moore R."/>
            <person name="Sperling F.A."/>
            <person name="Huber D.P."/>
            <person name="Birol I."/>
            <person name="Jones S.J."/>
            <person name="Bohlmann J."/>
        </authorList>
    </citation>
    <scope>NUCLEOTIDE SEQUENCE</scope>
</reference>
<feature type="region of interest" description="Disordered" evidence="2">
    <location>
        <begin position="37"/>
        <end position="68"/>
    </location>
</feature>
<dbReference type="HOGENOM" id="CLU_301536_0_0_1"/>
<evidence type="ECO:0000256" key="2">
    <source>
        <dbReference type="SAM" id="MobiDB-lite"/>
    </source>
</evidence>
<organism evidence="3">
    <name type="scientific">Dendroctonus ponderosae</name>
    <name type="common">Mountain pine beetle</name>
    <dbReference type="NCBI Taxonomy" id="77166"/>
    <lineage>
        <taxon>Eukaryota</taxon>
        <taxon>Metazoa</taxon>
        <taxon>Ecdysozoa</taxon>
        <taxon>Arthropoda</taxon>
        <taxon>Hexapoda</taxon>
        <taxon>Insecta</taxon>
        <taxon>Pterygota</taxon>
        <taxon>Neoptera</taxon>
        <taxon>Endopterygota</taxon>
        <taxon>Coleoptera</taxon>
        <taxon>Polyphaga</taxon>
        <taxon>Cucujiformia</taxon>
        <taxon>Curculionidae</taxon>
        <taxon>Scolytinae</taxon>
        <taxon>Dendroctonus</taxon>
    </lineage>
</organism>